<proteinExistence type="predicted"/>
<reference evidence="2 3" key="1">
    <citation type="submission" date="2016-02" db="EMBL/GenBank/DDBJ databases">
        <title>Band-tailed pigeon sequencing and assembly.</title>
        <authorList>
            <person name="Soares A.E."/>
            <person name="Novak B.J."/>
            <person name="Rice E.S."/>
            <person name="O'Connell B."/>
            <person name="Chang D."/>
            <person name="Weber S."/>
            <person name="Shapiro B."/>
        </authorList>
    </citation>
    <scope>NUCLEOTIDE SEQUENCE [LARGE SCALE GENOMIC DNA]</scope>
    <source>
        <strain evidence="2">BTP2013</strain>
        <tissue evidence="2">Blood</tissue>
    </source>
</reference>
<protein>
    <submittedName>
        <fullName evidence="2">Uncharacterized protein</fullName>
    </submittedName>
</protein>
<gene>
    <name evidence="2" type="ORF">AV530_010312</name>
</gene>
<keyword evidence="3" id="KW-1185">Reference proteome</keyword>
<feature type="compositionally biased region" description="Low complexity" evidence="1">
    <location>
        <begin position="30"/>
        <end position="43"/>
    </location>
</feature>
<evidence type="ECO:0000313" key="3">
    <source>
        <dbReference type="Proteomes" id="UP000190648"/>
    </source>
</evidence>
<feature type="region of interest" description="Disordered" evidence="1">
    <location>
        <begin position="14"/>
        <end position="43"/>
    </location>
</feature>
<dbReference type="Proteomes" id="UP000190648">
    <property type="component" value="Unassembled WGS sequence"/>
</dbReference>
<sequence length="107" mass="11013">MVHFLRSTAANLLGFNRPSASRGGGGSSTGGERPVGPRVGGAESSACGCGALGTHCQLLTLRVSVRKGVYPPWGSPHISEAARGRPPNLQDGEAWFAAEIWAVSISV</sequence>
<evidence type="ECO:0000313" key="2">
    <source>
        <dbReference type="EMBL" id="OPJ82829.1"/>
    </source>
</evidence>
<dbReference type="EMBL" id="LSYS01003385">
    <property type="protein sequence ID" value="OPJ82829.1"/>
    <property type="molecule type" value="Genomic_DNA"/>
</dbReference>
<name>A0A1V4KEC2_PATFA</name>
<evidence type="ECO:0000256" key="1">
    <source>
        <dbReference type="SAM" id="MobiDB-lite"/>
    </source>
</evidence>
<organism evidence="2 3">
    <name type="scientific">Patagioenas fasciata monilis</name>
    <dbReference type="NCBI Taxonomy" id="372326"/>
    <lineage>
        <taxon>Eukaryota</taxon>
        <taxon>Metazoa</taxon>
        <taxon>Chordata</taxon>
        <taxon>Craniata</taxon>
        <taxon>Vertebrata</taxon>
        <taxon>Euteleostomi</taxon>
        <taxon>Archelosauria</taxon>
        <taxon>Archosauria</taxon>
        <taxon>Dinosauria</taxon>
        <taxon>Saurischia</taxon>
        <taxon>Theropoda</taxon>
        <taxon>Coelurosauria</taxon>
        <taxon>Aves</taxon>
        <taxon>Neognathae</taxon>
        <taxon>Neoaves</taxon>
        <taxon>Columbimorphae</taxon>
        <taxon>Columbiformes</taxon>
        <taxon>Columbidae</taxon>
        <taxon>Patagioenas</taxon>
    </lineage>
</organism>
<dbReference type="AlphaFoldDB" id="A0A1V4KEC2"/>
<accession>A0A1V4KEC2</accession>
<comment type="caution">
    <text evidence="2">The sequence shown here is derived from an EMBL/GenBank/DDBJ whole genome shotgun (WGS) entry which is preliminary data.</text>
</comment>